<dbReference type="Gene3D" id="2.60.40.3110">
    <property type="match status" value="1"/>
</dbReference>
<comment type="subcellular location">
    <subcellularLocation>
        <location evidence="1">Cell outer membrane</location>
        <topology evidence="1">Multi-pass membrane protein</topology>
    </subcellularLocation>
</comment>
<dbReference type="InterPro" id="IPR025949">
    <property type="entry name" value="PapC-like_C"/>
</dbReference>
<dbReference type="GO" id="GO:0009279">
    <property type="term" value="C:cell outer membrane"/>
    <property type="evidence" value="ECO:0007669"/>
    <property type="project" value="UniProtKB-SubCell"/>
</dbReference>
<dbReference type="Pfam" id="PF13953">
    <property type="entry name" value="PapC_C"/>
    <property type="match status" value="1"/>
</dbReference>
<keyword evidence="1" id="KW-0998">Cell outer membrane</keyword>
<accession>A0A2T7AXX8</accession>
<evidence type="ECO:0000256" key="2">
    <source>
        <dbReference type="SAM" id="SignalP"/>
    </source>
</evidence>
<keyword evidence="7" id="KW-1185">Reference proteome</keyword>
<comment type="caution">
    <text evidence="5">The sequence shown here is derived from an EMBL/GenBank/DDBJ whole genome shotgun (WGS) entry which is preliminary data.</text>
</comment>
<keyword evidence="1" id="KW-0472">Membrane</keyword>
<dbReference type="AlphaFoldDB" id="A0A2T7AXX8"/>
<dbReference type="GO" id="GO:0015473">
    <property type="term" value="F:fimbrial usher porin activity"/>
    <property type="evidence" value="ECO:0007669"/>
    <property type="project" value="InterPro"/>
</dbReference>
<dbReference type="OrthoDB" id="8587at2"/>
<feature type="signal peptide" evidence="2">
    <location>
        <begin position="1"/>
        <end position="26"/>
    </location>
</feature>
<dbReference type="PANTHER" id="PTHR30451:SF5">
    <property type="entry name" value="SLR0019 PROTEIN"/>
    <property type="match status" value="1"/>
</dbReference>
<comment type="similarity">
    <text evidence="1">Belongs to the fimbrial export usher family.</text>
</comment>
<dbReference type="Proteomes" id="UP000469927">
    <property type="component" value="Unassembled WGS sequence"/>
</dbReference>
<dbReference type="InterPro" id="IPR018030">
    <property type="entry name" value="Fimbrial_membr_usher_CS"/>
</dbReference>
<dbReference type="Pfam" id="PF00577">
    <property type="entry name" value="Usher"/>
    <property type="match status" value="1"/>
</dbReference>
<evidence type="ECO:0000313" key="4">
    <source>
        <dbReference type="EMBL" id="KAB0884678.1"/>
    </source>
</evidence>
<reference evidence="4 7" key="2">
    <citation type="submission" date="2019-08" db="EMBL/GenBank/DDBJ databases">
        <title>Prevalence, distribution, and phylogeny of type two toxin-antitoxin genes possessed by Cronobacter species where C. sakazakii homologs follow sequence type lineages.</title>
        <authorList>
            <person name="Finkelstein S."/>
            <person name="Negrete F."/>
            <person name="Jang H."/>
            <person name="Gopinath G.R."/>
            <person name="Tall B.D."/>
        </authorList>
    </citation>
    <scope>NUCLEOTIDE SEQUENCE [LARGE SCALE GENOMIC DNA]</scope>
    <source>
        <strain evidence="4 7">MOD1_GK1257</strain>
    </source>
</reference>
<dbReference type="Proteomes" id="UP000244378">
    <property type="component" value="Unassembled WGS sequence"/>
</dbReference>
<dbReference type="PROSITE" id="PS01151">
    <property type="entry name" value="FIMBRIAL_USHER"/>
    <property type="match status" value="1"/>
</dbReference>
<evidence type="ECO:0000313" key="5">
    <source>
        <dbReference type="EMBL" id="PUX17358.1"/>
    </source>
</evidence>
<reference evidence="5 6" key="1">
    <citation type="submission" date="2016-12" db="EMBL/GenBank/DDBJ databases">
        <title>Analysis of the Molecular Diversity Among Cronobacter Species Isolated from Filth Flies Using a Pan Genomic DNA Microarray.</title>
        <authorList>
            <person name="Pava-Ripoll M."/>
            <person name="Tall B."/>
            <person name="Farber J."/>
            <person name="Fanning S."/>
            <person name="Lehner A."/>
            <person name="Stephan R."/>
            <person name="Pagotto F."/>
            <person name="Iverson C."/>
            <person name="Ziobro G."/>
            <person name="Miller A."/>
            <person name="Pearson R."/>
            <person name="Yan Q."/>
            <person name="Kim M."/>
            <person name="Jeong S."/>
            <person name="Park J."/>
            <person name="Jun S."/>
            <person name="Choi H."/>
            <person name="Chung T."/>
            <person name="Yoo Y."/>
            <person name="Park E."/>
            <person name="Hwang S."/>
            <person name="Lee B."/>
            <person name="Sathyamoorthy V."/>
            <person name="Carter L."/>
            <person name="Mammel M."/>
            <person name="Jackson S."/>
            <person name="Kothary M."/>
            <person name="Patel I."/>
            <person name="Grim C."/>
            <person name="Gopinath G."/>
            <person name="Gangiredla J."/>
            <person name="Chase H."/>
        </authorList>
    </citation>
    <scope>NUCLEOTIDE SEQUENCE [LARGE SCALE GENOMIC DNA]</scope>
    <source>
        <strain evidence="5 6">MOD1-Md1s</strain>
    </source>
</reference>
<dbReference type="InterPro" id="IPR042186">
    <property type="entry name" value="FimD_plug_dom"/>
</dbReference>
<proteinExistence type="inferred from homology"/>
<keyword evidence="2" id="KW-0732">Signal</keyword>
<organism evidence="5 6">
    <name type="scientific">Cronobacter muytjensii</name>
    <dbReference type="NCBI Taxonomy" id="413501"/>
    <lineage>
        <taxon>Bacteria</taxon>
        <taxon>Pseudomonadati</taxon>
        <taxon>Pseudomonadota</taxon>
        <taxon>Gammaproteobacteria</taxon>
        <taxon>Enterobacterales</taxon>
        <taxon>Enterobacteriaceae</taxon>
        <taxon>Cronobacter</taxon>
    </lineage>
</organism>
<protein>
    <submittedName>
        <fullName evidence="5">Fimbrial biogenesis outer membrane usher protein</fullName>
    </submittedName>
</protein>
<evidence type="ECO:0000259" key="3">
    <source>
        <dbReference type="Pfam" id="PF13953"/>
    </source>
</evidence>
<dbReference type="EMBL" id="WAGD01000010">
    <property type="protein sequence ID" value="KAB0884678.1"/>
    <property type="molecule type" value="Genomic_DNA"/>
</dbReference>
<dbReference type="EMBL" id="MSAE01000004">
    <property type="protein sequence ID" value="PUX17358.1"/>
    <property type="molecule type" value="Genomic_DNA"/>
</dbReference>
<dbReference type="Gene3D" id="2.60.40.2610">
    <property type="entry name" value="Outer membrane usher protein FimD, plug domain"/>
    <property type="match status" value="1"/>
</dbReference>
<sequence length="796" mass="86912">MASRRPVSGRGVLISLLCVVSPAVSALEGDDALPPPPDAQAIDRQAVFHLSLVVNYYDTGLVVPVTRRDGAMWVSSADLQRAGLPGDKIPPGDVNVASLPQVKSRYDSVGQRLLLTVPTDWVPSHTVALGEQERRVRPRASNGAVLNYDFYTSDTNNGLRQASLWHEMRLFGNAGSLSSTGALREVFRGYPGQDEGYMRYDTTFNRTNDDNAWSWSLGDVISDSLSWSNSVRMGGITVGRDFSLRPDLITYPLPAFSGEAAVPSTVDVFINGYRSGSTELAPGPFTLTNLPYINGSGDAVLVTTDALGRQVSTTLPFYVASELLKPGLSDGSFSAGALRRNYGVKNFDYGPAAASGSWRYGVTDFWTLENHGEAAEKLTLGGVGSLVKLGRFGVINGAGSWSNMRDNSGQQWNWGYQYNTAGFSLSTQQTRRTRGFGNLALYDQPVRYDQYQQPIVTLSRETTQYALTLNMGAAGSVGAAWLDVQSFNRDHTRLLNLSWNKTLWNSSLYLAASHDYEDRDWTFALSLQIPLGEQSSVALSAETTPESGTTQRVNYSRAMPSDGGFSWNLAWANQSRDDNYQQATLGWRNNHVEMQGGIYGQTKNFTRWGEATGSLVTLDGSLFAANQINDAFAVVSTQGQPGVTVNFENQPIGETDEDGYLLVSGVTSYYPATYSIDALNLPADTRIRETERRLALRRNSGYLVTFPMEQERVASVILHDENGEPLPVASQVQRADRATAVVGYDGIAWLEDIGEVNLLRVVKPDGKTCSVTLTVGGARTHRLETYGPLICREVAP</sequence>
<keyword evidence="1" id="KW-0812">Transmembrane</keyword>
<dbReference type="PANTHER" id="PTHR30451">
    <property type="entry name" value="OUTER MEMBRANE USHER PROTEIN"/>
    <property type="match status" value="1"/>
</dbReference>
<evidence type="ECO:0000313" key="6">
    <source>
        <dbReference type="Proteomes" id="UP000244378"/>
    </source>
</evidence>
<dbReference type="RefSeq" id="WP_075192475.1">
    <property type="nucleotide sequence ID" value="NZ_JADKNN010000001.1"/>
</dbReference>
<evidence type="ECO:0000313" key="7">
    <source>
        <dbReference type="Proteomes" id="UP000469927"/>
    </source>
</evidence>
<gene>
    <name evidence="5" type="ORF">AUN14_04240</name>
    <name evidence="4" type="ORF">FZI19_03845</name>
</gene>
<name>A0A2T7AXX8_9ENTR</name>
<evidence type="ECO:0000256" key="1">
    <source>
        <dbReference type="RuleBase" id="RU003884"/>
    </source>
</evidence>
<feature type="chain" id="PRO_5015732044" evidence="2">
    <location>
        <begin position="27"/>
        <end position="796"/>
    </location>
</feature>
<keyword evidence="1" id="KW-1029">Fimbrium biogenesis</keyword>
<dbReference type="InterPro" id="IPR000015">
    <property type="entry name" value="Fimb_usher"/>
</dbReference>
<feature type="domain" description="PapC-like C-terminal" evidence="3">
    <location>
        <begin position="718"/>
        <end position="775"/>
    </location>
</feature>
<dbReference type="GO" id="GO:0009297">
    <property type="term" value="P:pilus assembly"/>
    <property type="evidence" value="ECO:0007669"/>
    <property type="project" value="InterPro"/>
</dbReference>
<keyword evidence="1" id="KW-0813">Transport</keyword>